<evidence type="ECO:0008006" key="9">
    <source>
        <dbReference type="Google" id="ProtNLM"/>
    </source>
</evidence>
<evidence type="ECO:0000313" key="8">
    <source>
        <dbReference type="Proteomes" id="UP000014024"/>
    </source>
</evidence>
<sequence length="468" mass="50040">MVLFLKRIVGTFMSKSYTSLSIPESKDSRKTGLPIAVIYITALFFIWALVTNLLDPLLKTMKTVFTLTPVEASLTGFAFFLGYFIASLPSAAFLSKFGYAKSVVVGLGGIVAGCFIAILAAKVHIYMVFLIALFIMAAGVTLLQVAANPLIASMGKPEDSAFRLNLSQSFNSLGAACGLFFGASFLLNGPIFTKNIVITDIMREEALGFVTNVYLAIGLMLTLFIWAIWLIRDKITAAAPQTGQFVSPFSALGSKWARLGTIGIFLYVGAEVAISLNLLLFLEQTNILNIEAQSAGHLTTFYMLFAMIGRFAGSALMKVFKDYVMLTVVAIGAIVLCSIIILTNGMNPSAPTGMINVLLTSVPNTTGLIPAFAALLIGLFNSIMFPTIFTLTLQRSTAPTPAISGLLVLAISGGAILPIVFAKLEEMTGSKSIAFIAPLLCYVYVLWFSIAAKKAPTHAIGDEIGHGH</sequence>
<dbReference type="AlphaFoldDB" id="R8YP60"/>
<feature type="transmembrane region" description="Helical" evidence="6">
    <location>
        <begin position="33"/>
        <end position="54"/>
    </location>
</feature>
<dbReference type="Proteomes" id="UP000014024">
    <property type="component" value="Unassembled WGS sequence"/>
</dbReference>
<dbReference type="HOGENOM" id="CLU_028452_2_2_6"/>
<evidence type="ECO:0000256" key="4">
    <source>
        <dbReference type="ARBA" id="ARBA00022989"/>
    </source>
</evidence>
<keyword evidence="5 6" id="KW-0472">Membrane</keyword>
<feature type="transmembrane region" description="Helical" evidence="6">
    <location>
        <begin position="127"/>
        <end position="152"/>
    </location>
</feature>
<evidence type="ECO:0000256" key="5">
    <source>
        <dbReference type="ARBA" id="ARBA00023136"/>
    </source>
</evidence>
<feature type="transmembrane region" description="Helical" evidence="6">
    <location>
        <begin position="294"/>
        <end position="312"/>
    </location>
</feature>
<dbReference type="GO" id="GO:0005886">
    <property type="term" value="C:plasma membrane"/>
    <property type="evidence" value="ECO:0007669"/>
    <property type="project" value="UniProtKB-SubCell"/>
</dbReference>
<dbReference type="Gene3D" id="1.20.1250.20">
    <property type="entry name" value="MFS general substrate transporter like domains"/>
    <property type="match status" value="2"/>
</dbReference>
<keyword evidence="4 6" id="KW-1133">Transmembrane helix</keyword>
<protein>
    <recommendedName>
        <fullName evidence="9">Major facilitator superfamily (MFS) profile domain-containing protein</fullName>
    </recommendedName>
</protein>
<feature type="transmembrane region" description="Helical" evidence="6">
    <location>
        <begin position="213"/>
        <end position="231"/>
    </location>
</feature>
<dbReference type="CDD" id="cd17394">
    <property type="entry name" value="MFS_FucP_like"/>
    <property type="match status" value="1"/>
</dbReference>
<accession>R8YP60</accession>
<comment type="caution">
    <text evidence="7">The sequence shown here is derived from an EMBL/GenBank/DDBJ whole genome shotgun (WGS) entry which is preliminary data.</text>
</comment>
<dbReference type="PATRIC" id="fig|1217691.3.peg.276"/>
<evidence type="ECO:0000256" key="1">
    <source>
        <dbReference type="ARBA" id="ARBA00004429"/>
    </source>
</evidence>
<feature type="transmembrane region" description="Helical" evidence="6">
    <location>
        <begin position="173"/>
        <end position="193"/>
    </location>
</feature>
<feature type="transmembrane region" description="Helical" evidence="6">
    <location>
        <begin position="403"/>
        <end position="421"/>
    </location>
</feature>
<evidence type="ECO:0000256" key="2">
    <source>
        <dbReference type="ARBA" id="ARBA00022475"/>
    </source>
</evidence>
<dbReference type="GO" id="GO:0022857">
    <property type="term" value="F:transmembrane transporter activity"/>
    <property type="evidence" value="ECO:0007669"/>
    <property type="project" value="InterPro"/>
</dbReference>
<dbReference type="PANTHER" id="PTHR43702">
    <property type="entry name" value="L-FUCOSE-PROTON SYMPORTER"/>
    <property type="match status" value="1"/>
</dbReference>
<feature type="transmembrane region" description="Helical" evidence="6">
    <location>
        <begin position="102"/>
        <end position="121"/>
    </location>
</feature>
<evidence type="ECO:0000313" key="7">
    <source>
        <dbReference type="EMBL" id="EOQ71218.1"/>
    </source>
</evidence>
<feature type="transmembrane region" description="Helical" evidence="6">
    <location>
        <begin position="324"/>
        <end position="347"/>
    </location>
</feature>
<dbReference type="PANTHER" id="PTHR43702:SF3">
    <property type="entry name" value="PROTEIN TSGA"/>
    <property type="match status" value="1"/>
</dbReference>
<dbReference type="EMBL" id="APQM01000001">
    <property type="protein sequence ID" value="EOQ71218.1"/>
    <property type="molecule type" value="Genomic_DNA"/>
</dbReference>
<keyword evidence="3 6" id="KW-0812">Transmembrane</keyword>
<proteinExistence type="predicted"/>
<evidence type="ECO:0000256" key="3">
    <source>
        <dbReference type="ARBA" id="ARBA00022692"/>
    </source>
</evidence>
<feature type="transmembrane region" description="Helical" evidence="6">
    <location>
        <begin position="433"/>
        <end position="452"/>
    </location>
</feature>
<keyword evidence="2" id="KW-1003">Cell membrane</keyword>
<dbReference type="InterPro" id="IPR036259">
    <property type="entry name" value="MFS_trans_sf"/>
</dbReference>
<dbReference type="Pfam" id="PF07690">
    <property type="entry name" value="MFS_1"/>
    <property type="match status" value="1"/>
</dbReference>
<gene>
    <name evidence="7" type="ORF">F931_00277</name>
</gene>
<comment type="subcellular location">
    <subcellularLocation>
        <location evidence="1">Cell inner membrane</location>
        <topology evidence="1">Multi-pass membrane protein</topology>
    </subcellularLocation>
</comment>
<dbReference type="InterPro" id="IPR050375">
    <property type="entry name" value="MFS_TsgA-like"/>
</dbReference>
<name>R8YP60_ACIPI</name>
<feature type="transmembrane region" description="Helical" evidence="6">
    <location>
        <begin position="74"/>
        <end position="95"/>
    </location>
</feature>
<feature type="transmembrane region" description="Helical" evidence="6">
    <location>
        <begin position="367"/>
        <end position="391"/>
    </location>
</feature>
<evidence type="ECO:0000256" key="6">
    <source>
        <dbReference type="SAM" id="Phobius"/>
    </source>
</evidence>
<dbReference type="InterPro" id="IPR011701">
    <property type="entry name" value="MFS"/>
</dbReference>
<feature type="transmembrane region" description="Helical" evidence="6">
    <location>
        <begin position="264"/>
        <end position="282"/>
    </location>
</feature>
<reference evidence="7 8" key="1">
    <citation type="submission" date="2013-02" db="EMBL/GenBank/DDBJ databases">
        <title>The Genome Sequence of Acinetobacter sp. ANC 4050.</title>
        <authorList>
            <consortium name="The Broad Institute Genome Sequencing Platform"/>
            <consortium name="The Broad Institute Genome Sequencing Center for Infectious Disease"/>
            <person name="Cerqueira G."/>
            <person name="Feldgarden M."/>
            <person name="Courvalin P."/>
            <person name="Perichon B."/>
            <person name="Grillot-Courvalin C."/>
            <person name="Clermont D."/>
            <person name="Rocha E."/>
            <person name="Yoon E.-J."/>
            <person name="Nemec A."/>
            <person name="Walker B."/>
            <person name="Young S.K."/>
            <person name="Zeng Q."/>
            <person name="Gargeya S."/>
            <person name="Fitzgerald M."/>
            <person name="Haas B."/>
            <person name="Abouelleil A."/>
            <person name="Alvarado L."/>
            <person name="Arachchi H.M."/>
            <person name="Berlin A.M."/>
            <person name="Chapman S.B."/>
            <person name="Dewar J."/>
            <person name="Goldberg J."/>
            <person name="Griggs A."/>
            <person name="Gujja S."/>
            <person name="Hansen M."/>
            <person name="Howarth C."/>
            <person name="Imamovic A."/>
            <person name="Larimer J."/>
            <person name="McCowan C."/>
            <person name="Murphy C."/>
            <person name="Neiman D."/>
            <person name="Pearson M."/>
            <person name="Priest M."/>
            <person name="Roberts A."/>
            <person name="Saif S."/>
            <person name="Shea T."/>
            <person name="Sisk P."/>
            <person name="Sykes S."/>
            <person name="Wortman J."/>
            <person name="Nusbaum C."/>
            <person name="Birren B."/>
        </authorList>
    </citation>
    <scope>NUCLEOTIDE SEQUENCE [LARGE SCALE GENOMIC DNA]</scope>
    <source>
        <strain evidence="7 8">ANC 4050</strain>
    </source>
</reference>
<dbReference type="SUPFAM" id="SSF103473">
    <property type="entry name" value="MFS general substrate transporter"/>
    <property type="match status" value="1"/>
</dbReference>
<organism evidence="7 8">
    <name type="scientific">Acinetobacter pittii ANC 4050</name>
    <dbReference type="NCBI Taxonomy" id="1217691"/>
    <lineage>
        <taxon>Bacteria</taxon>
        <taxon>Pseudomonadati</taxon>
        <taxon>Pseudomonadota</taxon>
        <taxon>Gammaproteobacteria</taxon>
        <taxon>Moraxellales</taxon>
        <taxon>Moraxellaceae</taxon>
        <taxon>Acinetobacter</taxon>
        <taxon>Acinetobacter calcoaceticus/baumannii complex</taxon>
    </lineage>
</organism>